<keyword evidence="7" id="KW-0067">ATP-binding</keyword>
<dbReference type="InterPro" id="IPR035699">
    <property type="entry name" value="AAA_6"/>
</dbReference>
<dbReference type="GO" id="GO:0005930">
    <property type="term" value="C:axoneme"/>
    <property type="evidence" value="ECO:0007669"/>
    <property type="project" value="UniProtKB-SubCell"/>
</dbReference>
<dbReference type="InterPro" id="IPR027417">
    <property type="entry name" value="P-loop_NTPase"/>
</dbReference>
<dbReference type="Pfam" id="PF12781">
    <property type="entry name" value="AAA_9"/>
    <property type="match status" value="1"/>
</dbReference>
<keyword evidence="6" id="KW-0547">Nucleotide-binding</keyword>
<dbReference type="GO" id="GO:0008569">
    <property type="term" value="F:minus-end-directed microtubule motor activity"/>
    <property type="evidence" value="ECO:0007669"/>
    <property type="project" value="InterPro"/>
</dbReference>
<dbReference type="Gene3D" id="1.10.8.720">
    <property type="entry name" value="Region D6 of dynein motor"/>
    <property type="match status" value="1"/>
</dbReference>
<keyword evidence="11" id="KW-0505">Motor protein</keyword>
<keyword evidence="12" id="KW-0206">Cytoskeleton</keyword>
<evidence type="ECO:0000256" key="11">
    <source>
        <dbReference type="ARBA" id="ARBA00023175"/>
    </source>
</evidence>
<dbReference type="Gene3D" id="1.20.140.100">
    <property type="entry name" value="Dynein heavy chain, N-terminal domain 2"/>
    <property type="match status" value="1"/>
</dbReference>
<keyword evidence="18" id="KW-1185">Reference proteome</keyword>
<evidence type="ECO:0000256" key="13">
    <source>
        <dbReference type="ARBA" id="ARBA00023273"/>
    </source>
</evidence>
<dbReference type="PANTHER" id="PTHR22878:SF68">
    <property type="entry name" value="DYNEIN HEAVY CHAIN 6, AXONEMAL-LIKE"/>
    <property type="match status" value="1"/>
</dbReference>
<sequence>MNPGTGTNGAGPSSQQERQKEGTKRLTTFTPDKYVRGPDTIPFHIPHKRLLNSLEIKKNEAEPLPGYTTHQKKRRRNLAAPEYPFLPREMFVASVTNGFKTGGASKSLIQESVFNHKDIIQVLRNDPRVGFYYMVYAVPRNHQLFSPYNLKIVDYAHVDKDCFMTISAHGVTQYFPNEMIFTPLDKWEREYDDYCRISEIKLFSKFRLWKAFFIWRKRITQAKYREAQESISKNLFILNTVLQEALLKMREMCLKLLDINFFDSSHMHLNSLFYFLENQMYKKENIQAELKEYRSLFKEIINTACRRALLEEGFTPHDSNMRLSRVQLLPGQRLPPIKDGKIKMSYTEQAKKRRFCTRLTCFIHLVDFLITDSFHIIIRNSQTAFVRALNKYMTFTPPYDLLCESDTSAVLEESRPLDAPQTPLFTTDIVCEPQALLLDPSADVFQAMFNQLIDLWTDALVSIPTFLPDPFFIPFAEPEINGKMEARDCGNGCNLRFCLDIDEVVKHTKHECLSLLMKAFQAADMYIQRFQFIRQFYTENLAILPESLAENHLLEVFRKHLSEFARQEDEIEKAVESQSLGLLFIKMNRLKEEVQPTYQNLREIIEQVMPRIGHEKVINLLKEVEEKQLYVDKDPILTKEFVDYLVFLESISERVEEMEAALDYCKELYDLCDEYGVLVSEQDSEEYYRFGEELGILRRTVERKLADKLNLVSKFVAQCQLDINVLLDDIMKTREMVMDKKFVDSCANREEIRLALEEVTEKVNEYQERAAEIKGYQKSFRVEVTRFEVLDEVTNELRIRQLLWDSLEEWEKSLNLWMSSDFLTFDIEEMLQSTSKNLKNVQQMEKLLPENLIVPEFKNKVQDIKEKLPTITSLRNPNLRARHWTNIEQMMNIRISPDEPVSLQSLLDKGLMNFTEQLNDIAAQASSEAALESLLRKVEDAWQEAELILLNHRDQKDVFILGGLEDIFTLLEESMININTILSSRHVGPIKSRVEDWLDQLQLFSKTLEEWIQCQQSWLYLESIFSAPDIQRQLPAEAKMFMTVDKSWKDIMRRTAKTPIAMPACTYPGLYETFVNNNALLDQVMKCLEAYLESKRVVFPRFYFLSNDELIEILAQTRNPHAVQPHLRKCFDAITRLEFGKGVPGMVEGEERDKLSSDIVAMISPEGERVLLTKGLKARGNVEDWLTKVEESMFTSLRRIMKAALTTYHNSSMDVWVLSQPSQIVLTISQIMWAQVVEKILEKKSTAHNEMKAFEKKNFSDLNVLAGMVQGNLTKLNRAVLCALITINVHARDNISALVKSQVVERSNFEWLKQLRYYWDEDTDNCVVRMSLSCHVYGYEYLGASPRLVITPLTDRCYLCLMGALQLDLGGAPAGPAGTGKTETTKDLSKALAIQCVVFNCSEGLDYKMMGRFFSGLAQSGAWCCFDEFNRIDIEVLSVIAQQIITIRNAKAAKLARFMFEGREIKLVHQCAAFITMNPGYAGRTELPDNLKALFRPISMMVPDYGLIAEVILYSEGFESSKILSKKMVQLYKLCSEQLSQQDHYDFGMRAVKSVLVMAGSLKRANPNLNENIVLIRALRDSNLPKFLADDAILFQGILKDLFPGVDIPQQDYGHLQDAIVSVMLANNLQPVESMVTKIIQLYETCNVRHGVMLVGPTGGGKSTVLRSLGDALGELHKRGINDPQFFPVHYYIMNPKSITMGELYGEVNPLTMEWRDGLLGISVRKAVQSTNEDHQWVVCDGPVDAVWIENMNTVLDDNKMLCLANSERIKLTPYVTMMFEVQDLAQASPATVSRCGMVYVDSNDLKWMPYVQSWLSKLSNIQDDLKDYILGLFNCTVDHVLNHITKHCDQGIYQADMGKVQALCSFYEALISEPGAMDMTATDKLRLKNFLCQAFIFSTVWGLGGNVTESGRDSVDICIREIFDDHPDARLPTSGDVWGLYINMSARRMEPWTKVMPSFHFDAQIPFFDLLVPTQDTVCFTYLIEKMMRVNKPVLYIGGTGVGKSVIAKSALNNLSLTDAYVPVTLNFSAQTSSSRTQEILEMRLEKRKKTLLGAPMGKKVIVFIDDVNMPKLEVYGAQPPIELLRQFLDFHGLYDREKLFWKEIKDVIITAACAPPGGGRNPLTPRFVRHFSLLLIPKPSEISLKVIFKSILQGFLSDFAKPLQDLSESVVNAGIDIYQRITNDLLPTPMKSHYVFNLRDLSKCVQGVLQADSGSLREGADLLRLFTHECLRVFHDRLICVEDKSYFYKLMVEVNTRSFGSPVLEISDENVISNPPIILFGDFMSPSTPSEERIYEEIRDMNKLLTILQDYLDDYNLTSSREMKLILFMDAIEHTIRIARILRFERGNGLLVGVGGMGKRSLTILAAHLNGYKCFQIELARNYNHDSFFEDLRKLYFNAGAMNESTVFLFNDTQVVEEEFLEDLNNILNSGEVPGLFESEELEKVIQTVRPAAKEAGIGEHNRDAIYNFFISRVRSKLHLVLCMSPVGDSFRQRCRMFPSLVNCCTIDWFSEWPQEALLSVAKNSLKEYIEEEHLENYANTCMVIHESVGEMSTQFYLEMRRYYYTTPSSYLELIKLFLALLDKKQKETSGQRDRIANGLQKLYETNDLVAQMKVELSALGPVLKEKSEATNKLMERLVKEQAQAMEVRQVVEIDEAVAKVKADETQAIADDAQADLDQALPAMEAATKALEALNKNDINELKVFNKPPPLVRTVMEAVCLLLGQKTDWATAKVVLGDTNFLKKLQEYDKDHIPDLTLRKLKIYIDNKDFMPDVVATQSKVCKSICLWVRAIDTYSKVYKIVEPKKKRLEQAERELAAVMAILQEKQQKLADVEATIAKLEATYDASLSEKIELEDSISLTSARLARSASLTAALGDEQIRWESSVKMLNEELKNMTGNVLIAAAYLSYLGAFSANYRKELIEKWLQQCVSRKIPVSLAFDLIHVLADQYDIRMWNSFGLPRDKVSTENAILVTKAGRWPLMIDPQEQANRWIRAMEAKKNLKVVRLTDGNLIQTLESAIRLGLPVLLEELGETLDPALIPILLRQTYTKSGRLLIRFADNEIDYDNNFRLYMTTKMNNPHYLPEICVQVTLVNFTVTSSGLEDQLLADVVRLERPDLETQRTDLITRINADKQQLKNIEDKILQLLFHSTGNILDDEELIETLNESKETSAIITTRLEEAEATEEKISIAREKYRTVALHGSSLYFVVAQLGDIDPMYQYSLKYFKMVFNTVIETSKKSTDLNLRLRTLLSETTSAVYSTVSRGLFERHKLVFSFLLCTSIQQQLGSVSDLQWNFLIRGPTGKKVDNDLNRPPTPLISDSMWKSVNYLSKVFPPLSDIITALSSTISLSIGNWHLDIKYGSSGQSNKDWNGTLDDFSKLMLIKALKPEKLVFAMTEYVKRNLGQTFVESPQFNLNVLYQDTNNITPLIFVLSTGSDPFASFQRFAYDMGNRDKVQAISLGQGQGPIAEKMIRSASSRGDWVFLQNCHLAASWMLSLERLVQSLAEAPDKVHIDFRLFLSSSPTPSFPVSVLQNSIKITNEPPKGLRANIKRAFMDLTEDFFEDMPLGSSWRKMVFGICIFQAIIQERKKFGPLGWNIVYDFSDSDRECALQNLKLFCIEGFIPWDALEYITGEITYGGRVTDNWDQRCLTTILQCFFSEKTLEAGYKFSPSGVYYCPESEQCKTLEGYKSFINKLPIIDEPEIFGMHENANTSFEMNESETIVQTILAIQPQESVGSEDSSSDDIALELSNSVAQRIIEKLNPDDIHPHIGKRDEEGRLPPLTTVLLQEVDRFNKLLKVVHTSLSNLNRAIKGFVVMSESLEEVYSAFINNKVPKLWAKAAYPSLKPLASWIHDLELRLDFIKVWLTCGPPDSFWLPGFFFPQGFLTGVLQTHARKYALPIDQLLFDFRVESTLVQQHEVEQKHRKANSEVKAAYMGLQQPKDGVLIHGLYLDAACWDYDRKMLSDPSPGDINPPLPAVHLLPCSSLTEDSKRYKAPLYKTASRAGVLSTTGHSTNFIMAVLLPTDREENVWVTRGCALLTQLSN</sequence>
<dbReference type="FunFam" id="1.20.140.100:FF:000004">
    <property type="entry name" value="Dynein axonemal heavy chain 6"/>
    <property type="match status" value="1"/>
</dbReference>
<evidence type="ECO:0000256" key="9">
    <source>
        <dbReference type="ARBA" id="ARBA00023054"/>
    </source>
</evidence>
<dbReference type="Pfam" id="PF18198">
    <property type="entry name" value="AAA_lid_11"/>
    <property type="match status" value="1"/>
</dbReference>
<feature type="domain" description="AAA+ ATPase" evidence="16">
    <location>
        <begin position="1648"/>
        <end position="1804"/>
    </location>
</feature>
<feature type="coiled-coil region" evidence="14">
    <location>
        <begin position="749"/>
        <end position="776"/>
    </location>
</feature>
<dbReference type="InterPro" id="IPR043160">
    <property type="entry name" value="Dynein_C_barrel"/>
</dbReference>
<dbReference type="Gene3D" id="3.20.180.20">
    <property type="entry name" value="Dynein heavy chain, N-terminal domain 2"/>
    <property type="match status" value="1"/>
</dbReference>
<dbReference type="GO" id="GO:0005524">
    <property type="term" value="F:ATP binding"/>
    <property type="evidence" value="ECO:0007669"/>
    <property type="project" value="UniProtKB-KW"/>
</dbReference>
<dbReference type="Pfam" id="PF18199">
    <property type="entry name" value="Dynein_C"/>
    <property type="match status" value="1"/>
</dbReference>
<feature type="coiled-coil region" evidence="14">
    <location>
        <begin position="276"/>
        <end position="303"/>
    </location>
</feature>
<dbReference type="FunFam" id="1.10.287.2620:FF:000001">
    <property type="entry name" value="Cytoplasmic dynein heavy chain 1"/>
    <property type="match status" value="1"/>
</dbReference>
<dbReference type="Gene3D" id="1.20.1270.280">
    <property type="match status" value="1"/>
</dbReference>
<evidence type="ECO:0000256" key="15">
    <source>
        <dbReference type="SAM" id="MobiDB-lite"/>
    </source>
</evidence>
<dbReference type="GO" id="GO:0007018">
    <property type="term" value="P:microtubule-based movement"/>
    <property type="evidence" value="ECO:0007669"/>
    <property type="project" value="InterPro"/>
</dbReference>
<dbReference type="Pfam" id="PF12780">
    <property type="entry name" value="AAA_8"/>
    <property type="match status" value="1"/>
</dbReference>
<dbReference type="GO" id="GO:0045505">
    <property type="term" value="F:dynein intermediate chain binding"/>
    <property type="evidence" value="ECO:0007669"/>
    <property type="project" value="InterPro"/>
</dbReference>
<dbReference type="Pfam" id="PF03028">
    <property type="entry name" value="Dynein_heavy"/>
    <property type="match status" value="1"/>
</dbReference>
<dbReference type="InterPro" id="IPR042228">
    <property type="entry name" value="Dynein_linker_3"/>
</dbReference>
<evidence type="ECO:0000256" key="6">
    <source>
        <dbReference type="ARBA" id="ARBA00022741"/>
    </source>
</evidence>
<feature type="domain" description="AAA+ ATPase" evidence="16">
    <location>
        <begin position="1991"/>
        <end position="2139"/>
    </location>
</feature>
<dbReference type="InterPro" id="IPR041589">
    <property type="entry name" value="DNAH3_AAA_lid_1"/>
</dbReference>
<dbReference type="SUPFAM" id="SSF52540">
    <property type="entry name" value="P-loop containing nucleoside triphosphate hydrolases"/>
    <property type="match status" value="4"/>
</dbReference>
<dbReference type="InterPro" id="IPR043157">
    <property type="entry name" value="Dynein_AAA1S"/>
</dbReference>
<evidence type="ECO:0000256" key="1">
    <source>
        <dbReference type="ARBA" id="ARBA00004430"/>
    </source>
</evidence>
<dbReference type="FunFam" id="1.10.8.1220:FF:000001">
    <property type="entry name" value="Dynein axonemal heavy chain 5"/>
    <property type="match status" value="1"/>
</dbReference>
<evidence type="ECO:0000256" key="7">
    <source>
        <dbReference type="ARBA" id="ARBA00022840"/>
    </source>
</evidence>
<keyword evidence="9 14" id="KW-0175">Coiled coil</keyword>
<dbReference type="EMBL" id="JAPTSV010000008">
    <property type="protein sequence ID" value="KAJ1524873.1"/>
    <property type="molecule type" value="Genomic_DNA"/>
</dbReference>
<reference evidence="17" key="1">
    <citation type="submission" date="2022-12" db="EMBL/GenBank/DDBJ databases">
        <title>Chromosome-level genome assembly of the bean flower thrips Megalurothrips usitatus.</title>
        <authorList>
            <person name="Ma L."/>
            <person name="Liu Q."/>
            <person name="Li H."/>
            <person name="Cai W."/>
        </authorList>
    </citation>
    <scope>NUCLEOTIDE SEQUENCE</scope>
    <source>
        <strain evidence="17">Cailab_2022a</strain>
    </source>
</reference>
<evidence type="ECO:0000256" key="2">
    <source>
        <dbReference type="ARBA" id="ARBA00008887"/>
    </source>
</evidence>
<dbReference type="InterPro" id="IPR026983">
    <property type="entry name" value="DHC"/>
</dbReference>
<dbReference type="Proteomes" id="UP001075354">
    <property type="component" value="Chromosome 8"/>
</dbReference>
<dbReference type="Gene3D" id="1.10.8.710">
    <property type="match status" value="1"/>
</dbReference>
<dbReference type="Pfam" id="PF12774">
    <property type="entry name" value="AAA_6"/>
    <property type="match status" value="1"/>
</dbReference>
<dbReference type="FunFam" id="3.10.490.20:FF:000005">
    <property type="entry name" value="Dynein axonemal heavy chain 6"/>
    <property type="match status" value="1"/>
</dbReference>
<dbReference type="FunFam" id="3.40.50.300:FF:000362">
    <property type="entry name" value="Dynein, axonemal, heavy chain 6"/>
    <property type="match status" value="1"/>
</dbReference>
<comment type="subcellular location">
    <subcellularLocation>
        <location evidence="1">Cytoplasm</location>
        <location evidence="1">Cytoskeleton</location>
        <location evidence="1">Cilium axoneme</location>
    </subcellularLocation>
</comment>
<evidence type="ECO:0000256" key="10">
    <source>
        <dbReference type="ARBA" id="ARBA00023069"/>
    </source>
</evidence>
<dbReference type="InterPro" id="IPR004273">
    <property type="entry name" value="Dynein_heavy_D6_P-loop"/>
</dbReference>
<dbReference type="Gene3D" id="3.10.490.20">
    <property type="match status" value="1"/>
</dbReference>
<keyword evidence="8" id="KW-0243">Dynein</keyword>
<dbReference type="FunFam" id="1.10.8.720:FF:000007">
    <property type="entry name" value="Dynein axonemal heavy chain 6"/>
    <property type="match status" value="1"/>
</dbReference>
<dbReference type="InterPro" id="IPR041466">
    <property type="entry name" value="Dynein_AAA5_ext"/>
</dbReference>
<dbReference type="Gene3D" id="1.20.920.30">
    <property type="match status" value="1"/>
</dbReference>
<keyword evidence="10" id="KW-0969">Cilium</keyword>
<name>A0AAV7XMH8_9NEOP</name>
<evidence type="ECO:0000313" key="18">
    <source>
        <dbReference type="Proteomes" id="UP001075354"/>
    </source>
</evidence>
<dbReference type="InterPro" id="IPR042219">
    <property type="entry name" value="AAA_lid_11_sf"/>
</dbReference>
<dbReference type="FunFam" id="1.20.920.30:FF:000005">
    <property type="entry name" value="Dynein, axonemal, heavy chain 2"/>
    <property type="match status" value="1"/>
</dbReference>
<feature type="coiled-coil region" evidence="14">
    <location>
        <begin position="2808"/>
        <end position="2859"/>
    </location>
</feature>
<evidence type="ECO:0000256" key="3">
    <source>
        <dbReference type="ARBA" id="ARBA00022490"/>
    </source>
</evidence>
<dbReference type="FunFam" id="3.40.50.300:FF:000063">
    <property type="entry name" value="dynein heavy chain 6, axonemal"/>
    <property type="match status" value="1"/>
</dbReference>
<evidence type="ECO:0000256" key="14">
    <source>
        <dbReference type="SAM" id="Coils"/>
    </source>
</evidence>
<dbReference type="Pfam" id="PF17852">
    <property type="entry name" value="Dynein_AAA_lid"/>
    <property type="match status" value="1"/>
</dbReference>
<dbReference type="InterPro" id="IPR041228">
    <property type="entry name" value="Dynein_C"/>
</dbReference>
<dbReference type="SMART" id="SM00382">
    <property type="entry name" value="AAA"/>
    <property type="match status" value="3"/>
</dbReference>
<dbReference type="InterPro" id="IPR013602">
    <property type="entry name" value="Dynein_heavy_linker"/>
</dbReference>
<dbReference type="Gene3D" id="6.10.140.1060">
    <property type="match status" value="1"/>
</dbReference>
<feature type="region of interest" description="Disordered" evidence="15">
    <location>
        <begin position="1"/>
        <end position="33"/>
    </location>
</feature>
<evidence type="ECO:0000313" key="17">
    <source>
        <dbReference type="EMBL" id="KAJ1524873.1"/>
    </source>
</evidence>
<evidence type="ECO:0000256" key="4">
    <source>
        <dbReference type="ARBA" id="ARBA00022701"/>
    </source>
</evidence>
<dbReference type="Gene3D" id="1.20.920.20">
    <property type="match status" value="1"/>
</dbReference>
<dbReference type="FunFam" id="3.40.50.300:FF:001143">
    <property type="entry name" value="Dynein axonemal heavy chain 6"/>
    <property type="match status" value="1"/>
</dbReference>
<dbReference type="FunFam" id="1.20.920.20:FF:000006">
    <property type="entry name" value="Dynein, axonemal, heavy chain 6"/>
    <property type="match status" value="1"/>
</dbReference>
<evidence type="ECO:0000256" key="12">
    <source>
        <dbReference type="ARBA" id="ARBA00023212"/>
    </source>
</evidence>
<evidence type="ECO:0000259" key="16">
    <source>
        <dbReference type="SMART" id="SM00382"/>
    </source>
</evidence>
<dbReference type="Pfam" id="PF08393">
    <property type="entry name" value="DHC_N2"/>
    <property type="match status" value="1"/>
</dbReference>
<comment type="similarity">
    <text evidence="2">Belongs to the dynein heavy chain family.</text>
</comment>
<organism evidence="17 18">
    <name type="scientific">Megalurothrips usitatus</name>
    <name type="common">bean blossom thrips</name>
    <dbReference type="NCBI Taxonomy" id="439358"/>
    <lineage>
        <taxon>Eukaryota</taxon>
        <taxon>Metazoa</taxon>
        <taxon>Ecdysozoa</taxon>
        <taxon>Arthropoda</taxon>
        <taxon>Hexapoda</taxon>
        <taxon>Insecta</taxon>
        <taxon>Pterygota</taxon>
        <taxon>Neoptera</taxon>
        <taxon>Paraneoptera</taxon>
        <taxon>Thysanoptera</taxon>
        <taxon>Terebrantia</taxon>
        <taxon>Thripoidea</taxon>
        <taxon>Thripidae</taxon>
        <taxon>Megalurothrips</taxon>
    </lineage>
</organism>
<comment type="caution">
    <text evidence="17">The sequence shown here is derived from an EMBL/GenBank/DDBJ whole genome shotgun (WGS) entry which is preliminary data.</text>
</comment>
<feature type="domain" description="AAA+ ATPase" evidence="16">
    <location>
        <begin position="1367"/>
        <end position="1469"/>
    </location>
</feature>
<dbReference type="InterPro" id="IPR024317">
    <property type="entry name" value="Dynein_heavy_chain_D4_dom"/>
</dbReference>
<keyword evidence="13" id="KW-0966">Cell projection</keyword>
<dbReference type="InterPro" id="IPR041658">
    <property type="entry name" value="AAA_lid_11"/>
</dbReference>
<protein>
    <recommendedName>
        <fullName evidence="16">AAA+ ATPase domain-containing protein</fullName>
    </recommendedName>
</protein>
<dbReference type="GO" id="GO:0005874">
    <property type="term" value="C:microtubule"/>
    <property type="evidence" value="ECO:0007669"/>
    <property type="project" value="UniProtKB-KW"/>
</dbReference>
<dbReference type="Pfam" id="PF12777">
    <property type="entry name" value="MT"/>
    <property type="match status" value="1"/>
</dbReference>
<dbReference type="FunFam" id="3.40.50.300:FF:002141">
    <property type="entry name" value="Dynein heavy chain"/>
    <property type="match status" value="1"/>
</dbReference>
<dbReference type="Gene3D" id="3.40.50.300">
    <property type="entry name" value="P-loop containing nucleotide triphosphate hydrolases"/>
    <property type="match status" value="5"/>
</dbReference>
<dbReference type="GO" id="GO:0030286">
    <property type="term" value="C:dynein complex"/>
    <property type="evidence" value="ECO:0007669"/>
    <property type="project" value="UniProtKB-KW"/>
</dbReference>
<dbReference type="FunFam" id="1.10.8.710:FF:000004">
    <property type="entry name" value="Dynein axonemal heavy chain 6"/>
    <property type="match status" value="1"/>
</dbReference>
<dbReference type="Pfam" id="PF17857">
    <property type="entry name" value="AAA_lid_1"/>
    <property type="match status" value="1"/>
</dbReference>
<dbReference type="InterPro" id="IPR024743">
    <property type="entry name" value="Dynein_HC_stalk"/>
</dbReference>
<evidence type="ECO:0000256" key="5">
    <source>
        <dbReference type="ARBA" id="ARBA00022737"/>
    </source>
</evidence>
<dbReference type="Pfam" id="PF12775">
    <property type="entry name" value="AAA_7"/>
    <property type="match status" value="1"/>
</dbReference>
<accession>A0AAV7XMH8</accession>
<dbReference type="FunFam" id="3.40.50.300:FF:001145">
    <property type="entry name" value="Putative dynein heavy chain"/>
    <property type="match status" value="1"/>
</dbReference>
<keyword evidence="5" id="KW-0677">Repeat</keyword>
<dbReference type="InterPro" id="IPR003593">
    <property type="entry name" value="AAA+_ATPase"/>
</dbReference>
<dbReference type="Gene3D" id="1.10.287.2620">
    <property type="match status" value="1"/>
</dbReference>
<dbReference type="CDD" id="cd00009">
    <property type="entry name" value="AAA"/>
    <property type="match status" value="1"/>
</dbReference>
<dbReference type="Gene3D" id="1.20.58.1120">
    <property type="match status" value="1"/>
</dbReference>
<keyword evidence="4" id="KW-0493">Microtubule</keyword>
<dbReference type="InterPro" id="IPR035706">
    <property type="entry name" value="AAA_9"/>
</dbReference>
<dbReference type="FunFam" id="3.20.180.20:FF:000004">
    <property type="entry name" value="Dynein axonemal heavy chain 6"/>
    <property type="match status" value="1"/>
</dbReference>
<dbReference type="PANTHER" id="PTHR22878">
    <property type="entry name" value="DYNEIN HEAVY CHAIN 6, AXONEMAL-LIKE-RELATED"/>
    <property type="match status" value="1"/>
</dbReference>
<proteinExistence type="inferred from homology"/>
<evidence type="ECO:0000256" key="8">
    <source>
        <dbReference type="ARBA" id="ARBA00023017"/>
    </source>
</evidence>
<dbReference type="FunFam" id="1.20.58.1120:FF:000007">
    <property type="entry name" value="Dynein heavy chain 4"/>
    <property type="match status" value="1"/>
</dbReference>
<dbReference type="GO" id="GO:0051959">
    <property type="term" value="F:dynein light intermediate chain binding"/>
    <property type="evidence" value="ECO:0007669"/>
    <property type="project" value="InterPro"/>
</dbReference>
<keyword evidence="3" id="KW-0963">Cytoplasm</keyword>
<dbReference type="InterPro" id="IPR042222">
    <property type="entry name" value="Dynein_2_N"/>
</dbReference>
<dbReference type="Gene3D" id="1.10.8.1220">
    <property type="match status" value="1"/>
</dbReference>
<gene>
    <name evidence="17" type="ORF">ONE63_009739</name>
</gene>